<evidence type="ECO:0000313" key="2">
    <source>
        <dbReference type="EMBL" id="GBC03849.1"/>
    </source>
</evidence>
<sequence>MCQGSLNRKKIVTVTHESFDQNNSIASICASDELYELYHNDSIPKHDNFFIYDHYDNRCGIFNNPPSIDVESASFIVLDDESELDNELLFIIALDNSSIYNYFEINFESVIINTTSLTIQSTLTNSEPNQDPKNEALSPNQYFITRGQYVIYEFLIKNKVSYSSYLSGADNNETFIEIQEKEPAPIPNASYTVFHPNKKIFFFVTKFISNVGGFYGAVSGVFALLFGASKLSQWGICQKYVYCWSYRQSFKRHLASRYVSCAGIPLAEVPRELPNIEDRVAVLEHLLKEYYIDAHYLEKLKDTREKYLDLRNKNQRIVKMMGKQAKSDSILRFYD</sequence>
<name>A0A2Z6SFB0_9GLOM</name>
<proteinExistence type="predicted"/>
<dbReference type="Proteomes" id="UP000615446">
    <property type="component" value="Unassembled WGS sequence"/>
</dbReference>
<evidence type="ECO:0000313" key="3">
    <source>
        <dbReference type="EMBL" id="GES74963.1"/>
    </source>
</evidence>
<keyword evidence="4" id="KW-1185">Reference proteome</keyword>
<feature type="transmembrane region" description="Helical" evidence="1">
    <location>
        <begin position="207"/>
        <end position="228"/>
    </location>
</feature>
<organism evidence="2 4">
    <name type="scientific">Rhizophagus clarus</name>
    <dbReference type="NCBI Taxonomy" id="94130"/>
    <lineage>
        <taxon>Eukaryota</taxon>
        <taxon>Fungi</taxon>
        <taxon>Fungi incertae sedis</taxon>
        <taxon>Mucoromycota</taxon>
        <taxon>Glomeromycotina</taxon>
        <taxon>Glomeromycetes</taxon>
        <taxon>Glomerales</taxon>
        <taxon>Glomeraceae</taxon>
        <taxon>Rhizophagus</taxon>
    </lineage>
</organism>
<keyword evidence="1" id="KW-0472">Membrane</keyword>
<accession>A0A2Z6SFB0</accession>
<comment type="caution">
    <text evidence="2">The sequence shown here is derived from an EMBL/GenBank/DDBJ whole genome shotgun (WGS) entry which is preliminary data.</text>
</comment>
<keyword evidence="1" id="KW-0812">Transmembrane</keyword>
<dbReference type="EMBL" id="BLAL01000013">
    <property type="protein sequence ID" value="GES74963.1"/>
    <property type="molecule type" value="Genomic_DNA"/>
</dbReference>
<dbReference type="EMBL" id="BEXD01003911">
    <property type="protein sequence ID" value="GBC03849.1"/>
    <property type="molecule type" value="Genomic_DNA"/>
</dbReference>
<keyword evidence="1" id="KW-1133">Transmembrane helix</keyword>
<dbReference type="OrthoDB" id="2423796at2759"/>
<dbReference type="Proteomes" id="UP000247702">
    <property type="component" value="Unassembled WGS sequence"/>
</dbReference>
<dbReference type="AlphaFoldDB" id="A0A2Z6SFB0"/>
<reference evidence="2 4" key="1">
    <citation type="submission" date="2017-11" db="EMBL/GenBank/DDBJ databases">
        <title>The genome of Rhizophagus clarus HR1 reveals common genetic basis of auxotrophy among arbuscular mycorrhizal fungi.</title>
        <authorList>
            <person name="Kobayashi Y."/>
        </authorList>
    </citation>
    <scope>NUCLEOTIDE SEQUENCE [LARGE SCALE GENOMIC DNA]</scope>
    <source>
        <strain evidence="2 4">HR1</strain>
    </source>
</reference>
<protein>
    <submittedName>
        <fullName evidence="2">Uncharacterized protein</fullName>
    </submittedName>
</protein>
<reference evidence="3" key="2">
    <citation type="submission" date="2019-10" db="EMBL/GenBank/DDBJ databases">
        <title>Conservation and host-specific expression of non-tandemly repeated heterogenous ribosome RNA gene in arbuscular mycorrhizal fungi.</title>
        <authorList>
            <person name="Maeda T."/>
            <person name="Kobayashi Y."/>
            <person name="Nakagawa T."/>
            <person name="Ezawa T."/>
            <person name="Yamaguchi K."/>
            <person name="Bino T."/>
            <person name="Nishimoto Y."/>
            <person name="Shigenobu S."/>
            <person name="Kawaguchi M."/>
        </authorList>
    </citation>
    <scope>NUCLEOTIDE SEQUENCE</scope>
    <source>
        <strain evidence="3">HR1</strain>
    </source>
</reference>
<evidence type="ECO:0000313" key="4">
    <source>
        <dbReference type="Proteomes" id="UP000247702"/>
    </source>
</evidence>
<evidence type="ECO:0000256" key="1">
    <source>
        <dbReference type="SAM" id="Phobius"/>
    </source>
</evidence>
<gene>
    <name evidence="3" type="ORF">RCL2_000241900</name>
    <name evidence="2" type="ORF">RclHR1_05360009</name>
</gene>